<gene>
    <name evidence="10" type="primary">ELL2</name>
</gene>
<evidence type="ECO:0000256" key="7">
    <source>
        <dbReference type="PROSITE-ProRule" id="PRU01324"/>
    </source>
</evidence>
<reference evidence="10" key="2">
    <citation type="submission" date="2025-08" db="UniProtKB">
        <authorList>
            <consortium name="Ensembl"/>
        </authorList>
    </citation>
    <scope>IDENTIFICATION</scope>
</reference>
<dbReference type="Pfam" id="PF07303">
    <property type="entry name" value="Occludin_ELL"/>
    <property type="match status" value="1"/>
</dbReference>
<keyword evidence="5" id="KW-0804">Transcription</keyword>
<dbReference type="OMA" id="CGRSSAM"/>
<protein>
    <submittedName>
        <fullName evidence="10">Elongation factor for RNA polymerase II 2</fullName>
    </submittedName>
</protein>
<dbReference type="Pfam" id="PF10390">
    <property type="entry name" value="ELL"/>
    <property type="match status" value="1"/>
</dbReference>
<feature type="region of interest" description="Disordered" evidence="8">
    <location>
        <begin position="302"/>
        <end position="322"/>
    </location>
</feature>
<evidence type="ECO:0000256" key="6">
    <source>
        <dbReference type="ARBA" id="ARBA00023242"/>
    </source>
</evidence>
<evidence type="ECO:0000313" key="11">
    <source>
        <dbReference type="Proteomes" id="UP000472266"/>
    </source>
</evidence>
<evidence type="ECO:0000256" key="3">
    <source>
        <dbReference type="ARBA" id="ARBA00022553"/>
    </source>
</evidence>
<dbReference type="Gene3D" id="6.10.140.340">
    <property type="match status" value="1"/>
</dbReference>
<keyword evidence="11" id="KW-1185">Reference proteome</keyword>
<dbReference type="GO" id="GO:0006368">
    <property type="term" value="P:transcription elongation by RNA polymerase II"/>
    <property type="evidence" value="ECO:0007669"/>
    <property type="project" value="InterPro"/>
</dbReference>
<dbReference type="PROSITE" id="PS51980">
    <property type="entry name" value="OCEL"/>
    <property type="match status" value="1"/>
</dbReference>
<keyword evidence="6" id="KW-0539">Nucleus</keyword>
<dbReference type="GO" id="GO:0000987">
    <property type="term" value="F:cis-regulatory region sequence-specific DNA binding"/>
    <property type="evidence" value="ECO:0007669"/>
    <property type="project" value="TreeGrafter"/>
</dbReference>
<dbReference type="InterPro" id="IPR019464">
    <property type="entry name" value="ELL_N"/>
</dbReference>
<comment type="similarity">
    <text evidence="2 7">Belongs to the ELL/occludin family.</text>
</comment>
<dbReference type="GO" id="GO:0042795">
    <property type="term" value="P:snRNA transcription by RNA polymerase II"/>
    <property type="evidence" value="ECO:0007669"/>
    <property type="project" value="Ensembl"/>
</dbReference>
<evidence type="ECO:0000313" key="10">
    <source>
        <dbReference type="Ensembl" id="ENSSHBP00005003211.1"/>
    </source>
</evidence>
<dbReference type="Gene3D" id="1.10.10.2670">
    <property type="entry name" value="E3 ubiquitin-protein ligase"/>
    <property type="match status" value="1"/>
</dbReference>
<proteinExistence type="inferred from homology"/>
<evidence type="ECO:0000256" key="1">
    <source>
        <dbReference type="ARBA" id="ARBA00004123"/>
    </source>
</evidence>
<evidence type="ECO:0000256" key="5">
    <source>
        <dbReference type="ARBA" id="ARBA00023163"/>
    </source>
</evidence>
<dbReference type="InterPro" id="IPR042065">
    <property type="entry name" value="E3_ELL-like"/>
</dbReference>
<dbReference type="InParanoid" id="A0A672TQJ2"/>
<keyword evidence="4" id="KW-0805">Transcription regulation</keyword>
<organism evidence="10 11">
    <name type="scientific">Strigops habroptila</name>
    <name type="common">Kakapo</name>
    <dbReference type="NCBI Taxonomy" id="2489341"/>
    <lineage>
        <taxon>Eukaryota</taxon>
        <taxon>Metazoa</taxon>
        <taxon>Chordata</taxon>
        <taxon>Craniata</taxon>
        <taxon>Vertebrata</taxon>
        <taxon>Euteleostomi</taxon>
        <taxon>Archelosauria</taxon>
        <taxon>Archosauria</taxon>
        <taxon>Dinosauria</taxon>
        <taxon>Saurischia</taxon>
        <taxon>Theropoda</taxon>
        <taxon>Coelurosauria</taxon>
        <taxon>Aves</taxon>
        <taxon>Neognathae</taxon>
        <taxon>Neoaves</taxon>
        <taxon>Telluraves</taxon>
        <taxon>Australaves</taxon>
        <taxon>Psittaciformes</taxon>
        <taxon>Psittacidae</taxon>
        <taxon>Strigops</taxon>
    </lineage>
</organism>
<dbReference type="FunCoup" id="A0A672TQJ2">
    <property type="interactions" value="432"/>
</dbReference>
<dbReference type="GO" id="GO:0032968">
    <property type="term" value="P:positive regulation of transcription elongation by RNA polymerase II"/>
    <property type="evidence" value="ECO:0007669"/>
    <property type="project" value="TreeGrafter"/>
</dbReference>
<name>A0A672TQJ2_STRHB</name>
<dbReference type="FunFam" id="1.10.10.2670:FF:000002">
    <property type="entry name" value="RNA polymerase II elongation factor ELL2"/>
    <property type="match status" value="1"/>
</dbReference>
<evidence type="ECO:0000259" key="9">
    <source>
        <dbReference type="PROSITE" id="PS51980"/>
    </source>
</evidence>
<dbReference type="SUPFAM" id="SSF46785">
    <property type="entry name" value="Winged helix' DNA-binding domain"/>
    <property type="match status" value="1"/>
</dbReference>
<comment type="subcellular location">
    <subcellularLocation>
        <location evidence="1">Nucleus</location>
    </subcellularLocation>
</comment>
<dbReference type="Proteomes" id="UP000472266">
    <property type="component" value="Chromosome 3"/>
</dbReference>
<reference evidence="10" key="3">
    <citation type="submission" date="2025-09" db="UniProtKB">
        <authorList>
            <consortium name="Ensembl"/>
        </authorList>
    </citation>
    <scope>IDENTIFICATION</scope>
</reference>
<sequence>FLVSNIGKDNPQGSFDLFHSGVSQLSCLGIIQNKITVCATSDSHLKTRERMAQAEEEARSRSAKFIKPGGPFLVFLRVQINCSFVSIPDVVPVRKRSTPMNPANTIRKTHTVTAVSQRPYRDRVIHLLALKNYKKPELVARLQKDGVNQKDKNSLGIILQQVANLNPKDNSFSLKDYLFKEIQKDWPGYSEIDKQSLELILSRKLNSSENATSTSCSESSVTSNTCAPSTSQKSLLSYKFFDPLMNKKQRVSHLNSQVQPAFSGHLQASNEKATAARPLPAPFAATTTPPPQLLPPKLPSTYNPPQSFFSTSPSTSDGRGTQNLLVDSFSQSNSSIYENQQQKYTSQAPLGTQAPAVVRVKSPKSTREKYALWYQNPEKIKKHEEKDKSKMQDTKSVSKEEKDVRKEKTAKLEESFCLDSGEGVLETYPASTDPPSPTTEQPDYLIKYTDIVSKEQRESYKGDFYAEYGEYRTLHAWIESITKRFMKFDARRKRLSPESKEYQVLHEEVIEEYQTLVQSSPSYHEQKSRCEYLHSKLSHIKRLVVEFDERKQDYDTSLLL</sequence>
<dbReference type="InterPro" id="IPR036390">
    <property type="entry name" value="WH_DNA-bd_sf"/>
</dbReference>
<dbReference type="PANTHER" id="PTHR23288">
    <property type="entry name" value="OCCLUDIN AND RNA POLYMERASE II ELONGATION FACTOR ELL"/>
    <property type="match status" value="1"/>
</dbReference>
<dbReference type="Ensembl" id="ENSSHBT00005003928.1">
    <property type="protein sequence ID" value="ENSSHBP00005003211.1"/>
    <property type="gene ID" value="ENSSHBG00005002880.1"/>
</dbReference>
<dbReference type="SUPFAM" id="SSF144292">
    <property type="entry name" value="occludin/ELL-like"/>
    <property type="match status" value="1"/>
</dbReference>
<dbReference type="GO" id="GO:0008023">
    <property type="term" value="C:transcription elongation factor complex"/>
    <property type="evidence" value="ECO:0007669"/>
    <property type="project" value="Ensembl"/>
</dbReference>
<dbReference type="InterPro" id="IPR031176">
    <property type="entry name" value="ELL/occludin"/>
</dbReference>
<dbReference type="GeneTree" id="ENSGT00940000154828"/>
<reference evidence="10 11" key="1">
    <citation type="submission" date="2019-11" db="EMBL/GenBank/DDBJ databases">
        <title>Strigops habroptila (kakapo) genome, bStrHab1, primary haplotype, v2.</title>
        <authorList>
            <person name="Jarvis E.D."/>
            <person name="Howard J."/>
            <person name="Rhie A."/>
            <person name="Phillippy A."/>
            <person name="Korlach J."/>
            <person name="Digby A."/>
            <person name="Iorns D."/>
            <person name="Eason D."/>
            <person name="Robertson B."/>
            <person name="Raemaekers T."/>
            <person name="Howe K."/>
            <person name="Lewin H."/>
            <person name="Damas J."/>
            <person name="Hastie A."/>
            <person name="Tracey A."/>
            <person name="Chow W."/>
            <person name="Fedrigo O."/>
        </authorList>
    </citation>
    <scope>NUCLEOTIDE SEQUENCE [LARGE SCALE GENOMIC DNA]</scope>
</reference>
<keyword evidence="3" id="KW-0597">Phosphoprotein</keyword>
<dbReference type="InterPro" id="IPR010844">
    <property type="entry name" value="Occludin_ELL"/>
</dbReference>
<evidence type="ECO:0000256" key="2">
    <source>
        <dbReference type="ARBA" id="ARBA00009171"/>
    </source>
</evidence>
<evidence type="ECO:0000256" key="4">
    <source>
        <dbReference type="ARBA" id="ARBA00023015"/>
    </source>
</evidence>
<dbReference type="PANTHER" id="PTHR23288:SF8">
    <property type="entry name" value="RNA POLYMERASE II ELONGATION FACTOR ELL2"/>
    <property type="match status" value="1"/>
</dbReference>
<feature type="compositionally biased region" description="Low complexity" evidence="8">
    <location>
        <begin position="304"/>
        <end position="316"/>
    </location>
</feature>
<feature type="region of interest" description="Disordered" evidence="8">
    <location>
        <begin position="382"/>
        <end position="406"/>
    </location>
</feature>
<dbReference type="AlphaFoldDB" id="A0A672TQJ2"/>
<accession>A0A672TQJ2</accession>
<feature type="domain" description="OCEL" evidence="9">
    <location>
        <begin position="442"/>
        <end position="552"/>
    </location>
</feature>
<evidence type="ECO:0000256" key="8">
    <source>
        <dbReference type="SAM" id="MobiDB-lite"/>
    </source>
</evidence>